<gene>
    <name evidence="1" type="ORF">A2196_04600</name>
</gene>
<proteinExistence type="predicted"/>
<dbReference type="Proteomes" id="UP000176751">
    <property type="component" value="Unassembled WGS sequence"/>
</dbReference>
<comment type="caution">
    <text evidence="1">The sequence shown here is derived from an EMBL/GenBank/DDBJ whole genome shotgun (WGS) entry which is preliminary data.</text>
</comment>
<sequence length="67" mass="7957">MEDFWVEMIRPLKSKEVKSGKSLFMIIRALIAIWLALERETVSTSKKFSRCYVFVKTVPKPTQVDWY</sequence>
<dbReference type="AlphaFoldDB" id="A0A1F5HDJ0"/>
<dbReference type="EMBL" id="MFCA01000020">
    <property type="protein sequence ID" value="OGE02122.1"/>
    <property type="molecule type" value="Genomic_DNA"/>
</dbReference>
<reference evidence="1 2" key="1">
    <citation type="journal article" date="2016" name="Nat. Commun.">
        <title>Thousands of microbial genomes shed light on interconnected biogeochemical processes in an aquifer system.</title>
        <authorList>
            <person name="Anantharaman K."/>
            <person name="Brown C.T."/>
            <person name="Hug L.A."/>
            <person name="Sharon I."/>
            <person name="Castelle C.J."/>
            <person name="Probst A.J."/>
            <person name="Thomas B.C."/>
            <person name="Singh A."/>
            <person name="Wilkins M.J."/>
            <person name="Karaoz U."/>
            <person name="Brodie E.L."/>
            <person name="Williams K.H."/>
            <person name="Hubbard S.S."/>
            <person name="Banfield J.F."/>
        </authorList>
    </citation>
    <scope>NUCLEOTIDE SEQUENCE [LARGE SCALE GENOMIC DNA]</scope>
</reference>
<name>A0A1F5HDJ0_9BACT</name>
<evidence type="ECO:0000313" key="1">
    <source>
        <dbReference type="EMBL" id="OGE02122.1"/>
    </source>
</evidence>
<organism evidence="1 2">
    <name type="scientific">Candidatus Curtissbacteria bacterium RIFOXYA1_FULL_41_14</name>
    <dbReference type="NCBI Taxonomy" id="1797737"/>
    <lineage>
        <taxon>Bacteria</taxon>
        <taxon>Candidatus Curtissiibacteriota</taxon>
    </lineage>
</organism>
<evidence type="ECO:0000313" key="2">
    <source>
        <dbReference type="Proteomes" id="UP000176751"/>
    </source>
</evidence>
<protein>
    <submittedName>
        <fullName evidence="1">Uncharacterized protein</fullName>
    </submittedName>
</protein>
<accession>A0A1F5HDJ0</accession>